<gene>
    <name evidence="2" type="ORF">EV672_102334</name>
</gene>
<evidence type="ECO:0000256" key="1">
    <source>
        <dbReference type="SAM" id="Phobius"/>
    </source>
</evidence>
<evidence type="ECO:0000313" key="3">
    <source>
        <dbReference type="Proteomes" id="UP000294593"/>
    </source>
</evidence>
<dbReference type="RefSeq" id="WP_279536168.1">
    <property type="nucleotide sequence ID" value="NZ_SNXW01000002.1"/>
</dbReference>
<dbReference type="AlphaFoldDB" id="A0A4R6RI48"/>
<dbReference type="PANTHER" id="PTHR30093:SF47">
    <property type="entry name" value="TYPE IV PILUS NON-CORE MINOR PILIN PILE"/>
    <property type="match status" value="1"/>
</dbReference>
<sequence>MNPTDEPVMHLRFPNPSVRAAQRGFTLIELMIVVAVVGILAAVAYPSYTEYVARGHRSDLKTQMAAAQQWLERHYSATYVYGTSTGSDAGNTGFNAQPFVRSPTQGSVRYDLSLVVETATTGGQAYTLTATRNANGSMKSDPCGDLSVTNTGVKSVANQGDRYANAAAALDACWQ</sequence>
<dbReference type="PROSITE" id="PS00409">
    <property type="entry name" value="PROKAR_NTER_METHYL"/>
    <property type="match status" value="1"/>
</dbReference>
<dbReference type="PANTHER" id="PTHR30093">
    <property type="entry name" value="GENERAL SECRETION PATHWAY PROTEIN G"/>
    <property type="match status" value="1"/>
</dbReference>
<dbReference type="SUPFAM" id="SSF54523">
    <property type="entry name" value="Pili subunits"/>
    <property type="match status" value="1"/>
</dbReference>
<dbReference type="NCBIfam" id="TIGR02532">
    <property type="entry name" value="IV_pilin_GFxxxE"/>
    <property type="match status" value="1"/>
</dbReference>
<dbReference type="EMBL" id="SNXW01000002">
    <property type="protein sequence ID" value="TDP85984.1"/>
    <property type="molecule type" value="Genomic_DNA"/>
</dbReference>
<dbReference type="Proteomes" id="UP000294593">
    <property type="component" value="Unassembled WGS sequence"/>
</dbReference>
<dbReference type="InterPro" id="IPR012902">
    <property type="entry name" value="N_methyl_site"/>
</dbReference>
<keyword evidence="1" id="KW-1133">Transmembrane helix</keyword>
<dbReference type="Pfam" id="PF07963">
    <property type="entry name" value="N_methyl"/>
    <property type="match status" value="1"/>
</dbReference>
<keyword evidence="1" id="KW-0472">Membrane</keyword>
<comment type="caution">
    <text evidence="2">The sequence shown here is derived from an EMBL/GenBank/DDBJ whole genome shotgun (WGS) entry which is preliminary data.</text>
</comment>
<name>A0A4R6RI48_9BURK</name>
<accession>A0A4R6RI48</accession>
<protein>
    <submittedName>
        <fullName evidence="2">Type IV pilus assembly protein PilE</fullName>
    </submittedName>
</protein>
<dbReference type="GO" id="GO:0043683">
    <property type="term" value="P:type IV pilus assembly"/>
    <property type="evidence" value="ECO:0007669"/>
    <property type="project" value="InterPro"/>
</dbReference>
<reference evidence="2 3" key="1">
    <citation type="submission" date="2019-03" db="EMBL/GenBank/DDBJ databases">
        <title>Genomic Encyclopedia of Type Strains, Phase IV (KMG-IV): sequencing the most valuable type-strain genomes for metagenomic binning, comparative biology and taxonomic classification.</title>
        <authorList>
            <person name="Goeker M."/>
        </authorList>
    </citation>
    <scope>NUCLEOTIDE SEQUENCE [LARGE SCALE GENOMIC DNA]</scope>
    <source>
        <strain evidence="2 3">DSM 11901</strain>
    </source>
</reference>
<feature type="transmembrane region" description="Helical" evidence="1">
    <location>
        <begin position="20"/>
        <end position="45"/>
    </location>
</feature>
<organism evidence="2 3">
    <name type="scientific">Aquabacterium commune</name>
    <dbReference type="NCBI Taxonomy" id="70586"/>
    <lineage>
        <taxon>Bacteria</taxon>
        <taxon>Pseudomonadati</taxon>
        <taxon>Pseudomonadota</taxon>
        <taxon>Betaproteobacteria</taxon>
        <taxon>Burkholderiales</taxon>
        <taxon>Aquabacterium</taxon>
    </lineage>
</organism>
<dbReference type="Gene3D" id="3.30.700.10">
    <property type="entry name" value="Glycoprotein, Type 4 Pilin"/>
    <property type="match status" value="1"/>
</dbReference>
<dbReference type="Pfam" id="PF16732">
    <property type="entry name" value="ComP_DUS"/>
    <property type="match status" value="1"/>
</dbReference>
<keyword evidence="1" id="KW-0812">Transmembrane</keyword>
<proteinExistence type="predicted"/>
<dbReference type="InterPro" id="IPR031982">
    <property type="entry name" value="PilE-like"/>
</dbReference>
<dbReference type="InterPro" id="IPR045584">
    <property type="entry name" value="Pilin-like"/>
</dbReference>
<keyword evidence="3" id="KW-1185">Reference proteome</keyword>
<evidence type="ECO:0000313" key="2">
    <source>
        <dbReference type="EMBL" id="TDP85984.1"/>
    </source>
</evidence>